<sequence length="178" mass="19549">MTRTSGTLGYEVRFEEGGDLPIFIDHLQAHTIESGIYLVLATNLPQLNPGKADPTSSAHATLYLPLGAIEALHRLSEDYRRHIGGGETTFTGEQITLRFDRPRSDVPVLADFFNCSEATSGIHLSVGRLSTTTPNVAVVFATYLLTRATMLKLHWLTSRIVELVRRPPGYVAESSSSH</sequence>
<reference evidence="1" key="2">
    <citation type="submission" date="2021-08" db="EMBL/GenBank/DDBJ databases">
        <authorList>
            <person name="Tani A."/>
            <person name="Ola A."/>
            <person name="Ogura Y."/>
            <person name="Katsura K."/>
            <person name="Hayashi T."/>
        </authorList>
    </citation>
    <scope>NUCLEOTIDE SEQUENCE</scope>
    <source>
        <strain evidence="1">DSM 16372</strain>
    </source>
</reference>
<accession>A0AAV4ZIM8</accession>
<proteinExistence type="predicted"/>
<dbReference type="AlphaFoldDB" id="A0AAV4ZIM8"/>
<dbReference type="RefSeq" id="WP_238229872.1">
    <property type="nucleotide sequence ID" value="NZ_BPQO01000004.1"/>
</dbReference>
<evidence type="ECO:0000313" key="2">
    <source>
        <dbReference type="Proteomes" id="UP001055247"/>
    </source>
</evidence>
<protein>
    <recommendedName>
        <fullName evidence="3">DUF2867 domain-containing protein</fullName>
    </recommendedName>
</protein>
<evidence type="ECO:0000313" key="1">
    <source>
        <dbReference type="EMBL" id="GJD87880.1"/>
    </source>
</evidence>
<gene>
    <name evidence="1" type="ORF">BHAOGJBA_1386</name>
</gene>
<organism evidence="1 2">
    <name type="scientific">Methylobacterium hispanicum</name>
    <dbReference type="NCBI Taxonomy" id="270350"/>
    <lineage>
        <taxon>Bacteria</taxon>
        <taxon>Pseudomonadati</taxon>
        <taxon>Pseudomonadota</taxon>
        <taxon>Alphaproteobacteria</taxon>
        <taxon>Hyphomicrobiales</taxon>
        <taxon>Methylobacteriaceae</taxon>
        <taxon>Methylobacterium</taxon>
    </lineage>
</organism>
<dbReference type="EMBL" id="BPQO01000004">
    <property type="protein sequence ID" value="GJD87880.1"/>
    <property type="molecule type" value="Genomic_DNA"/>
</dbReference>
<keyword evidence="2" id="KW-1185">Reference proteome</keyword>
<evidence type="ECO:0008006" key="3">
    <source>
        <dbReference type="Google" id="ProtNLM"/>
    </source>
</evidence>
<name>A0AAV4ZIM8_9HYPH</name>
<dbReference type="Proteomes" id="UP001055247">
    <property type="component" value="Unassembled WGS sequence"/>
</dbReference>
<comment type="caution">
    <text evidence="1">The sequence shown here is derived from an EMBL/GenBank/DDBJ whole genome shotgun (WGS) entry which is preliminary data.</text>
</comment>
<reference evidence="1" key="1">
    <citation type="journal article" date="2016" name="Front. Microbiol.">
        <title>Genome Sequence of the Piezophilic, Mesophilic Sulfate-Reducing Bacterium Desulfovibrio indicus J2T.</title>
        <authorList>
            <person name="Cao J."/>
            <person name="Maignien L."/>
            <person name="Shao Z."/>
            <person name="Alain K."/>
            <person name="Jebbar M."/>
        </authorList>
    </citation>
    <scope>NUCLEOTIDE SEQUENCE</scope>
    <source>
        <strain evidence="1">DSM 16372</strain>
    </source>
</reference>